<feature type="region of interest" description="Disordered" evidence="5">
    <location>
        <begin position="327"/>
        <end position="380"/>
    </location>
</feature>
<dbReference type="InterPro" id="IPR006652">
    <property type="entry name" value="Kelch_1"/>
</dbReference>
<reference evidence="6" key="2">
    <citation type="journal article" date="2021" name="Genome Biol. Evol.">
        <title>Developing a high-quality reference genome for a parasitic bivalve with doubly uniparental inheritance (Bivalvia: Unionida).</title>
        <authorList>
            <person name="Smith C.H."/>
        </authorList>
    </citation>
    <scope>NUCLEOTIDE SEQUENCE</scope>
    <source>
        <strain evidence="6">CHS0354</strain>
        <tissue evidence="6">Mantle</tissue>
    </source>
</reference>
<keyword evidence="7" id="KW-1185">Reference proteome</keyword>
<organism evidence="6 7">
    <name type="scientific">Potamilus streckersoni</name>
    <dbReference type="NCBI Taxonomy" id="2493646"/>
    <lineage>
        <taxon>Eukaryota</taxon>
        <taxon>Metazoa</taxon>
        <taxon>Spiralia</taxon>
        <taxon>Lophotrochozoa</taxon>
        <taxon>Mollusca</taxon>
        <taxon>Bivalvia</taxon>
        <taxon>Autobranchia</taxon>
        <taxon>Heteroconchia</taxon>
        <taxon>Palaeoheterodonta</taxon>
        <taxon>Unionida</taxon>
        <taxon>Unionoidea</taxon>
        <taxon>Unionidae</taxon>
        <taxon>Ambleminae</taxon>
        <taxon>Lampsilini</taxon>
        <taxon>Potamilus</taxon>
    </lineage>
</organism>
<sequence>MELHPILDNNTILNSGLWYVFSALGESPSIRVGHTCTFIHGANEGDNGKLYVIGGANPSGPFCDTYVLDLNSLQWDVVDTPGFRARYEHAAFVPRSFPTNIYVFGGADQTGNMNDVQVLDTTTNSWSSLNVSGTPPSERTFHTSASIGDKFFVYSGGHCGPDPVGDRQVYCFDVTVSAWTKLAIKGDSPKPRHGHVMVAIGNRIFIHGGMSGPNFYGDLHILNVENNTWHDVKKKKVFPSARAGHSGVGVGNNMYIFGGMNRDGALDDLYKLDTITLTWTKIDLQGPPPASRLDFGMCILELKRSPGTEETSDIVNASNRVQDVLEREMAKPGSASSRGSHSETGAELSDTLREEQMTESGEDNSEPPEDATSSATQTSKASQSLTYTLCVVHGGMDTEGEIFDDMLAIIVD</sequence>
<gene>
    <name evidence="6" type="ORF">CHS0354_009235</name>
</gene>
<dbReference type="SMART" id="SM00612">
    <property type="entry name" value="Kelch"/>
    <property type="match status" value="4"/>
</dbReference>
<dbReference type="InterPro" id="IPR052124">
    <property type="entry name" value="Rab9_kelch_effector"/>
</dbReference>
<comment type="function">
    <text evidence="3">Rab9 effector required for endosome to trans-Golgi network (TGN) transport.</text>
</comment>
<reference evidence="6" key="1">
    <citation type="journal article" date="2021" name="Genome Biol. Evol.">
        <title>A High-Quality Reference Genome for a Parasitic Bivalve with Doubly Uniparental Inheritance (Bivalvia: Unionida).</title>
        <authorList>
            <person name="Smith C.H."/>
        </authorList>
    </citation>
    <scope>NUCLEOTIDE SEQUENCE</scope>
    <source>
        <strain evidence="6">CHS0354</strain>
    </source>
</reference>
<dbReference type="InterPro" id="IPR015915">
    <property type="entry name" value="Kelch-typ_b-propeller"/>
</dbReference>
<name>A0AAE0SIU5_9BIVA</name>
<evidence type="ECO:0000256" key="2">
    <source>
        <dbReference type="ARBA" id="ARBA00022737"/>
    </source>
</evidence>
<accession>A0AAE0SIU5</accession>
<feature type="compositionally biased region" description="Low complexity" evidence="5">
    <location>
        <begin position="371"/>
        <end position="380"/>
    </location>
</feature>
<keyword evidence="2" id="KW-0677">Repeat</keyword>
<dbReference type="Gene3D" id="2.120.10.80">
    <property type="entry name" value="Kelch-type beta propeller"/>
    <property type="match status" value="2"/>
</dbReference>
<dbReference type="AlphaFoldDB" id="A0AAE0SIU5"/>
<feature type="compositionally biased region" description="Polar residues" evidence="5">
    <location>
        <begin position="334"/>
        <end position="343"/>
    </location>
</feature>
<dbReference type="EMBL" id="JAEAOA010000598">
    <property type="protein sequence ID" value="KAK3592791.1"/>
    <property type="molecule type" value="Genomic_DNA"/>
</dbReference>
<dbReference type="Proteomes" id="UP001195483">
    <property type="component" value="Unassembled WGS sequence"/>
</dbReference>
<dbReference type="PANTHER" id="PTHR46647:SF1">
    <property type="entry name" value="RAB9 EFFECTOR PROTEIN WITH KELCH MOTIFS"/>
    <property type="match status" value="1"/>
</dbReference>
<evidence type="ECO:0000313" key="6">
    <source>
        <dbReference type="EMBL" id="KAK3592791.1"/>
    </source>
</evidence>
<evidence type="ECO:0000256" key="4">
    <source>
        <dbReference type="ARBA" id="ARBA00039295"/>
    </source>
</evidence>
<evidence type="ECO:0000256" key="3">
    <source>
        <dbReference type="ARBA" id="ARBA00037224"/>
    </source>
</evidence>
<feature type="compositionally biased region" description="Acidic residues" evidence="5">
    <location>
        <begin position="360"/>
        <end position="369"/>
    </location>
</feature>
<dbReference type="Pfam" id="PF24681">
    <property type="entry name" value="Kelch_KLHDC2_KLHL20_DRC7"/>
    <property type="match status" value="1"/>
</dbReference>
<protein>
    <recommendedName>
        <fullName evidence="4">Rab9 effector protein with kelch motifs</fullName>
    </recommendedName>
</protein>
<dbReference type="PANTHER" id="PTHR46647">
    <property type="entry name" value="RAB9 EFFECTOR PROTEIN WITH KELCH MOTIFS"/>
    <property type="match status" value="1"/>
</dbReference>
<evidence type="ECO:0000256" key="1">
    <source>
        <dbReference type="ARBA" id="ARBA00022441"/>
    </source>
</evidence>
<keyword evidence="1" id="KW-0880">Kelch repeat</keyword>
<dbReference type="SUPFAM" id="SSF117281">
    <property type="entry name" value="Kelch motif"/>
    <property type="match status" value="1"/>
</dbReference>
<proteinExistence type="predicted"/>
<reference evidence="6" key="3">
    <citation type="submission" date="2023-05" db="EMBL/GenBank/DDBJ databases">
        <authorList>
            <person name="Smith C.H."/>
        </authorList>
    </citation>
    <scope>NUCLEOTIDE SEQUENCE</scope>
    <source>
        <strain evidence="6">CHS0354</strain>
        <tissue evidence="6">Mantle</tissue>
    </source>
</reference>
<evidence type="ECO:0000256" key="5">
    <source>
        <dbReference type="SAM" id="MobiDB-lite"/>
    </source>
</evidence>
<comment type="caution">
    <text evidence="6">The sequence shown here is derived from an EMBL/GenBank/DDBJ whole genome shotgun (WGS) entry which is preliminary data.</text>
</comment>
<evidence type="ECO:0000313" key="7">
    <source>
        <dbReference type="Proteomes" id="UP001195483"/>
    </source>
</evidence>